<dbReference type="RefSeq" id="WP_190302029.1">
    <property type="nucleotide sequence ID" value="NZ_JACOIJ010000012.1"/>
</dbReference>
<evidence type="ECO:0000313" key="3">
    <source>
        <dbReference type="Proteomes" id="UP000651271"/>
    </source>
</evidence>
<dbReference type="EMBL" id="JACOIJ010000012">
    <property type="protein sequence ID" value="MBD1429532.1"/>
    <property type="molecule type" value="Genomic_DNA"/>
</dbReference>
<sequence length="277" mass="31008">MKSLKTLIIAFGIVSTAFAQGKYTVTGTRFLLPLFEQFNEPLQEEGFDKLFEATSRNPKADITATATPKVLPAAKEGYKQIGLAKIVYLPVVNTKHPDIKTLLEKGIRVDELKSIFFKDKGDAGFKPNSNFNVLTRSACAAVSFSSFLKEDIKTLVNDYDKIENDSLLIDLVTKDTLAITFLDPSNIYDINTGKIKYGITVLPIDLNNNGTIDSDENFYSDRKVLIERLKKDKIELPSGLLTVTISEKENAYFSKYVNWVKEKGDPIIENFGFLPLN</sequence>
<feature type="signal peptide" evidence="1">
    <location>
        <begin position="1"/>
        <end position="19"/>
    </location>
</feature>
<dbReference type="Proteomes" id="UP000651271">
    <property type="component" value="Unassembled WGS sequence"/>
</dbReference>
<keyword evidence="1" id="KW-0732">Signal</keyword>
<evidence type="ECO:0008006" key="4">
    <source>
        <dbReference type="Google" id="ProtNLM"/>
    </source>
</evidence>
<protein>
    <recommendedName>
        <fullName evidence="4">Solute-binding protein family 3/N-terminal domain-containing protein</fullName>
    </recommendedName>
</protein>
<proteinExistence type="predicted"/>
<feature type="chain" id="PRO_5046344238" description="Solute-binding protein family 3/N-terminal domain-containing protein" evidence="1">
    <location>
        <begin position="20"/>
        <end position="277"/>
    </location>
</feature>
<organism evidence="2 3">
    <name type="scientific">Sphingobacterium litopenaei</name>
    <dbReference type="NCBI Taxonomy" id="2763500"/>
    <lineage>
        <taxon>Bacteria</taxon>
        <taxon>Pseudomonadati</taxon>
        <taxon>Bacteroidota</taxon>
        <taxon>Sphingobacteriia</taxon>
        <taxon>Sphingobacteriales</taxon>
        <taxon>Sphingobacteriaceae</taxon>
        <taxon>Sphingobacterium</taxon>
    </lineage>
</organism>
<evidence type="ECO:0000313" key="2">
    <source>
        <dbReference type="EMBL" id="MBD1429532.1"/>
    </source>
</evidence>
<name>A0ABR7YE05_9SPHI</name>
<gene>
    <name evidence="2" type="ORF">H8B04_08115</name>
</gene>
<reference evidence="2 3" key="1">
    <citation type="submission" date="2020-08" db="EMBL/GenBank/DDBJ databases">
        <title>Sphingobacterium sp. DN04309 isolated from aquaculture water.</title>
        <authorList>
            <person name="Zhang M."/>
        </authorList>
    </citation>
    <scope>NUCLEOTIDE SEQUENCE [LARGE SCALE GENOMIC DNA]</scope>
    <source>
        <strain evidence="2 3">DN04309</strain>
    </source>
</reference>
<evidence type="ECO:0000256" key="1">
    <source>
        <dbReference type="SAM" id="SignalP"/>
    </source>
</evidence>
<accession>A0ABR7YE05</accession>
<comment type="caution">
    <text evidence="2">The sequence shown here is derived from an EMBL/GenBank/DDBJ whole genome shotgun (WGS) entry which is preliminary data.</text>
</comment>
<keyword evidence="3" id="KW-1185">Reference proteome</keyword>